<reference evidence="1" key="1">
    <citation type="journal article" date="2015" name="Nature">
        <title>Complex archaea that bridge the gap between prokaryotes and eukaryotes.</title>
        <authorList>
            <person name="Spang A."/>
            <person name="Saw J.H."/>
            <person name="Jorgensen S.L."/>
            <person name="Zaremba-Niedzwiedzka K."/>
            <person name="Martijn J."/>
            <person name="Lind A.E."/>
            <person name="van Eijk R."/>
            <person name="Schleper C."/>
            <person name="Guy L."/>
            <person name="Ettema T.J."/>
        </authorList>
    </citation>
    <scope>NUCLEOTIDE SEQUENCE</scope>
</reference>
<proteinExistence type="predicted"/>
<protein>
    <submittedName>
        <fullName evidence="1">Uncharacterized protein</fullName>
    </submittedName>
</protein>
<evidence type="ECO:0000313" key="1">
    <source>
        <dbReference type="EMBL" id="KKK66969.1"/>
    </source>
</evidence>
<dbReference type="AlphaFoldDB" id="A0A0F8ZKN2"/>
<name>A0A0F8ZKN2_9ZZZZ</name>
<comment type="caution">
    <text evidence="1">The sequence shown here is derived from an EMBL/GenBank/DDBJ whole genome shotgun (WGS) entry which is preliminary data.</text>
</comment>
<sequence>MKRFIMLALLIPATASAQEWGRGLVPGDSVRAETSTVMVHGRFAQWSD</sequence>
<organism evidence="1">
    <name type="scientific">marine sediment metagenome</name>
    <dbReference type="NCBI Taxonomy" id="412755"/>
    <lineage>
        <taxon>unclassified sequences</taxon>
        <taxon>metagenomes</taxon>
        <taxon>ecological metagenomes</taxon>
    </lineage>
</organism>
<gene>
    <name evidence="1" type="ORF">LCGC14_2958770</name>
</gene>
<accession>A0A0F8ZKN2</accession>
<feature type="non-terminal residue" evidence="1">
    <location>
        <position position="48"/>
    </location>
</feature>
<dbReference type="EMBL" id="LAZR01059828">
    <property type="protein sequence ID" value="KKK66969.1"/>
    <property type="molecule type" value="Genomic_DNA"/>
</dbReference>